<dbReference type="InterPro" id="IPR032675">
    <property type="entry name" value="LRR_dom_sf"/>
</dbReference>
<accession>A0A1L7XIQ1</accession>
<keyword evidence="2" id="KW-1185">Reference proteome</keyword>
<dbReference type="OrthoDB" id="5422579at2759"/>
<dbReference type="Gene3D" id="3.80.10.10">
    <property type="entry name" value="Ribonuclease Inhibitor"/>
    <property type="match status" value="1"/>
</dbReference>
<dbReference type="SUPFAM" id="SSF52047">
    <property type="entry name" value="RNI-like"/>
    <property type="match status" value="1"/>
</dbReference>
<proteinExistence type="predicted"/>
<name>A0A1L7XIQ1_9HELO</name>
<dbReference type="AlphaFoldDB" id="A0A1L7XIQ1"/>
<reference evidence="1 2" key="1">
    <citation type="submission" date="2016-03" db="EMBL/GenBank/DDBJ databases">
        <authorList>
            <person name="Ploux O."/>
        </authorList>
    </citation>
    <scope>NUCLEOTIDE SEQUENCE [LARGE SCALE GENOMIC DNA]</scope>
    <source>
        <strain evidence="1 2">UAMH 11012</strain>
    </source>
</reference>
<dbReference type="Proteomes" id="UP000184330">
    <property type="component" value="Unassembled WGS sequence"/>
</dbReference>
<sequence length="357" mass="40752">MEVPAEILIAIASRLHIKDLKNFRLVSRQCASAGLSFIPQNGLSVVDTVECIKRFKALLLCSDIANNTRKITFLYGTWPICFSRRDWARHPLLFRGNDRSNATRLHSTNDTAAEKAFEEYSKFREQELSRRYYDDVADIFNILSCLPNLRWVDIGSMETCAWNPSRKPQLYELQKKIWMSPKINYDVTPSLQKFLLAFNNQFQKVKTLSITGLFNSAMLDTPPVHYQLQSIEVLQIESFGTSQNHDMARKFLLAFPNLIELSLNFQGWASSLLDIVVEIRWQKLRVLHLTDVSASEQEIFNIISNHQETLTQFTVNCATLKRGSWHALLLRLGTLKSSATIALGGELCGTILLHTPV</sequence>
<evidence type="ECO:0000313" key="2">
    <source>
        <dbReference type="Proteomes" id="UP000184330"/>
    </source>
</evidence>
<protein>
    <recommendedName>
        <fullName evidence="3">F-box domain-containing protein</fullName>
    </recommendedName>
</protein>
<evidence type="ECO:0000313" key="1">
    <source>
        <dbReference type="EMBL" id="CZR64904.1"/>
    </source>
</evidence>
<dbReference type="EMBL" id="FJOG01000028">
    <property type="protein sequence ID" value="CZR64904.1"/>
    <property type="molecule type" value="Genomic_DNA"/>
</dbReference>
<evidence type="ECO:0008006" key="3">
    <source>
        <dbReference type="Google" id="ProtNLM"/>
    </source>
</evidence>
<organism evidence="1 2">
    <name type="scientific">Phialocephala subalpina</name>
    <dbReference type="NCBI Taxonomy" id="576137"/>
    <lineage>
        <taxon>Eukaryota</taxon>
        <taxon>Fungi</taxon>
        <taxon>Dikarya</taxon>
        <taxon>Ascomycota</taxon>
        <taxon>Pezizomycotina</taxon>
        <taxon>Leotiomycetes</taxon>
        <taxon>Helotiales</taxon>
        <taxon>Mollisiaceae</taxon>
        <taxon>Phialocephala</taxon>
        <taxon>Phialocephala fortinii species complex</taxon>
    </lineage>
</organism>
<gene>
    <name evidence="1" type="ORF">PAC_14804</name>
</gene>